<feature type="domain" description="BPL/LPL catalytic" evidence="2">
    <location>
        <begin position="1"/>
        <end position="191"/>
    </location>
</feature>
<accession>A0ABZ0SR81</accession>
<organism evidence="3 4">
    <name type="scientific">Microbacterium rhizosphaerae</name>
    <dbReference type="NCBI Taxonomy" id="1678237"/>
    <lineage>
        <taxon>Bacteria</taxon>
        <taxon>Bacillati</taxon>
        <taxon>Actinomycetota</taxon>
        <taxon>Actinomycetes</taxon>
        <taxon>Micrococcales</taxon>
        <taxon>Microbacteriaceae</taxon>
        <taxon>Microbacterium</taxon>
    </lineage>
</organism>
<dbReference type="Proteomes" id="UP001323798">
    <property type="component" value="Chromosome"/>
</dbReference>
<reference evidence="3 4" key="1">
    <citation type="submission" date="2023-11" db="EMBL/GenBank/DDBJ databases">
        <title>Genome sequence of Microbacterium rhizosphaerae KACC 19337.</title>
        <authorList>
            <person name="Choi H."/>
            <person name="Kim S."/>
            <person name="Kim Y."/>
            <person name="Kwon S.-W."/>
            <person name="Heo J."/>
        </authorList>
    </citation>
    <scope>NUCLEOTIDE SEQUENCE [LARGE SCALE GENOMIC DNA]</scope>
    <source>
        <strain evidence="3 4">KACC 19337</strain>
    </source>
</reference>
<dbReference type="PANTHER" id="PTHR12835:SF5">
    <property type="entry name" value="BIOTIN--PROTEIN LIGASE"/>
    <property type="match status" value="1"/>
</dbReference>
<dbReference type="GO" id="GO:0004077">
    <property type="term" value="F:biotin--[biotin carboxyl-carrier protein] ligase activity"/>
    <property type="evidence" value="ECO:0007669"/>
    <property type="project" value="UniProtKB-EC"/>
</dbReference>
<dbReference type="NCBIfam" id="TIGR00121">
    <property type="entry name" value="birA_ligase"/>
    <property type="match status" value="1"/>
</dbReference>
<dbReference type="PROSITE" id="PS51733">
    <property type="entry name" value="BPL_LPL_CATALYTIC"/>
    <property type="match status" value="1"/>
</dbReference>
<dbReference type="CDD" id="cd16442">
    <property type="entry name" value="BPL"/>
    <property type="match status" value="1"/>
</dbReference>
<dbReference type="Pfam" id="PF03099">
    <property type="entry name" value="BPL_LplA_LipB"/>
    <property type="match status" value="1"/>
</dbReference>
<name>A0ABZ0SR81_9MICO</name>
<keyword evidence="1 3" id="KW-0436">Ligase</keyword>
<dbReference type="InterPro" id="IPR004143">
    <property type="entry name" value="BPL_LPL_catalytic"/>
</dbReference>
<protein>
    <submittedName>
        <fullName evidence="3">Biotin--[acetyl-CoA-carboxylase] ligase</fullName>
        <ecNumber evidence="3">6.3.4.15</ecNumber>
    </submittedName>
</protein>
<evidence type="ECO:0000313" key="4">
    <source>
        <dbReference type="Proteomes" id="UP001323798"/>
    </source>
</evidence>
<dbReference type="InterPro" id="IPR004408">
    <property type="entry name" value="Biotin_CoA_COase_ligase"/>
</dbReference>
<dbReference type="EC" id="6.3.4.15" evidence="3"/>
<sequence length="261" mass="26858">MDDLPLSRTASPRIEVVESTGSTNADLVALVATHPGAWPHLSVLLTDDQRAGRGRLDRTWVLPAGTALAVSVVLDVTGIPLAARGWVPLIAGAAMTRAVAAALQGTTHTAGLKWPNDVLVDGAKICGILAEGVPGHPGLVVVGAGINTRIPREHLPVRTATSFTALGVDVDEDALLFAYLRALGEQISALAAANGDVAASGIRGEVEALCVTLRRDVRALLPDGSEVLGTARRLTSDGALVIEPLVGTESVVAAGDIVHLR</sequence>
<evidence type="ECO:0000313" key="3">
    <source>
        <dbReference type="EMBL" id="WPR90801.1"/>
    </source>
</evidence>
<dbReference type="SUPFAM" id="SSF55681">
    <property type="entry name" value="Class II aaRS and biotin synthetases"/>
    <property type="match status" value="1"/>
</dbReference>
<keyword evidence="4" id="KW-1185">Reference proteome</keyword>
<gene>
    <name evidence="3" type="ORF">SM116_05770</name>
</gene>
<dbReference type="Gene3D" id="2.30.30.100">
    <property type="match status" value="1"/>
</dbReference>
<dbReference type="PANTHER" id="PTHR12835">
    <property type="entry name" value="BIOTIN PROTEIN LIGASE"/>
    <property type="match status" value="1"/>
</dbReference>
<dbReference type="Gene3D" id="3.30.930.10">
    <property type="entry name" value="Bira Bifunctional Protein, Domain 2"/>
    <property type="match status" value="1"/>
</dbReference>
<proteinExistence type="predicted"/>
<dbReference type="RefSeq" id="WP_320943505.1">
    <property type="nucleotide sequence ID" value="NZ_BAABEU010000004.1"/>
</dbReference>
<evidence type="ECO:0000259" key="2">
    <source>
        <dbReference type="PROSITE" id="PS51733"/>
    </source>
</evidence>
<dbReference type="InterPro" id="IPR045864">
    <property type="entry name" value="aa-tRNA-synth_II/BPL/LPL"/>
</dbReference>
<dbReference type="EMBL" id="CP139368">
    <property type="protein sequence ID" value="WPR90801.1"/>
    <property type="molecule type" value="Genomic_DNA"/>
</dbReference>
<evidence type="ECO:0000256" key="1">
    <source>
        <dbReference type="ARBA" id="ARBA00022598"/>
    </source>
</evidence>